<evidence type="ECO:0000313" key="8">
    <source>
        <dbReference type="Proteomes" id="UP001153269"/>
    </source>
</evidence>
<keyword evidence="2 5" id="KW-0812">Transmembrane</keyword>
<dbReference type="PROSITE" id="PS50262">
    <property type="entry name" value="G_PROTEIN_RECEP_F1_2"/>
    <property type="match status" value="4"/>
</dbReference>
<evidence type="ECO:0000256" key="3">
    <source>
        <dbReference type="ARBA" id="ARBA00022989"/>
    </source>
</evidence>
<evidence type="ECO:0000259" key="6">
    <source>
        <dbReference type="PROSITE" id="PS50262"/>
    </source>
</evidence>
<feature type="transmembrane region" description="Helical" evidence="5">
    <location>
        <begin position="883"/>
        <end position="904"/>
    </location>
</feature>
<accession>A0A9N7YSY7</accession>
<reference evidence="7" key="1">
    <citation type="submission" date="2020-03" db="EMBL/GenBank/DDBJ databases">
        <authorList>
            <person name="Weist P."/>
        </authorList>
    </citation>
    <scope>NUCLEOTIDE SEQUENCE</scope>
</reference>
<organism evidence="7 8">
    <name type="scientific">Pleuronectes platessa</name>
    <name type="common">European plaice</name>
    <dbReference type="NCBI Taxonomy" id="8262"/>
    <lineage>
        <taxon>Eukaryota</taxon>
        <taxon>Metazoa</taxon>
        <taxon>Chordata</taxon>
        <taxon>Craniata</taxon>
        <taxon>Vertebrata</taxon>
        <taxon>Euteleostomi</taxon>
        <taxon>Actinopterygii</taxon>
        <taxon>Neopterygii</taxon>
        <taxon>Teleostei</taxon>
        <taxon>Neoteleostei</taxon>
        <taxon>Acanthomorphata</taxon>
        <taxon>Carangaria</taxon>
        <taxon>Pleuronectiformes</taxon>
        <taxon>Pleuronectoidei</taxon>
        <taxon>Pleuronectidae</taxon>
        <taxon>Pleuronectes</taxon>
    </lineage>
</organism>
<dbReference type="FunFam" id="1.20.1070.10:FF:000096">
    <property type="entry name" value="Odorant receptor 131-2"/>
    <property type="match status" value="4"/>
</dbReference>
<feature type="domain" description="G-protein coupled receptors family 1 profile" evidence="6">
    <location>
        <begin position="248"/>
        <end position="493"/>
    </location>
</feature>
<feature type="transmembrane region" description="Helical" evidence="5">
    <location>
        <begin position="1014"/>
        <end position="1034"/>
    </location>
</feature>
<comment type="caution">
    <text evidence="7">The sequence shown here is derived from an EMBL/GenBank/DDBJ whole genome shotgun (WGS) entry which is preliminary data.</text>
</comment>
<dbReference type="GO" id="GO:0004984">
    <property type="term" value="F:olfactory receptor activity"/>
    <property type="evidence" value="ECO:0007669"/>
    <property type="project" value="TreeGrafter"/>
</dbReference>
<evidence type="ECO:0000313" key="7">
    <source>
        <dbReference type="EMBL" id="CAB1435912.1"/>
    </source>
</evidence>
<dbReference type="GO" id="GO:0016020">
    <property type="term" value="C:membrane"/>
    <property type="evidence" value="ECO:0007669"/>
    <property type="project" value="UniProtKB-SubCell"/>
</dbReference>
<dbReference type="PANTHER" id="PTHR26451">
    <property type="entry name" value="G_PROTEIN_RECEP_F1_2 DOMAIN-CONTAINING PROTEIN"/>
    <property type="match status" value="1"/>
</dbReference>
<evidence type="ECO:0000256" key="5">
    <source>
        <dbReference type="SAM" id="Phobius"/>
    </source>
</evidence>
<dbReference type="InterPro" id="IPR017452">
    <property type="entry name" value="GPCR_Rhodpsn_7TM"/>
</dbReference>
<feature type="transmembrane region" description="Helical" evidence="5">
    <location>
        <begin position="478"/>
        <end position="496"/>
    </location>
</feature>
<feature type="domain" description="G-protein coupled receptors family 1 profile" evidence="6">
    <location>
        <begin position="784"/>
        <end position="1032"/>
    </location>
</feature>
<feature type="transmembrane region" description="Helical" evidence="5">
    <location>
        <begin position="295"/>
        <end position="313"/>
    </location>
</feature>
<name>A0A9N7YSY7_PLEPL</name>
<gene>
    <name evidence="7" type="ORF">PLEPLA_LOCUS23942</name>
</gene>
<feature type="transmembrane region" description="Helical" evidence="5">
    <location>
        <begin position="978"/>
        <end position="1002"/>
    </location>
</feature>
<protein>
    <recommendedName>
        <fullName evidence="6">G-protein coupled receptors family 1 profile domain-containing protein</fullName>
    </recommendedName>
</protein>
<comment type="subcellular location">
    <subcellularLocation>
        <location evidence="1">Membrane</location>
    </subcellularLocation>
</comment>
<feature type="transmembrane region" description="Helical" evidence="5">
    <location>
        <begin position="401"/>
        <end position="419"/>
    </location>
</feature>
<dbReference type="PANTHER" id="PTHR26451:SF998">
    <property type="entry name" value="ODORANT RECEPTOR-RELATED"/>
    <property type="match status" value="1"/>
</dbReference>
<feature type="transmembrane region" description="Helical" evidence="5">
    <location>
        <begin position="439"/>
        <end position="458"/>
    </location>
</feature>
<feature type="domain" description="G-protein coupled receptors family 1 profile" evidence="6">
    <location>
        <begin position="543"/>
        <end position="679"/>
    </location>
</feature>
<feature type="transmembrane region" description="Helical" evidence="5">
    <location>
        <begin position="348"/>
        <end position="371"/>
    </location>
</feature>
<feature type="transmembrane region" description="Helical" evidence="5">
    <location>
        <begin position="523"/>
        <end position="543"/>
    </location>
</feature>
<keyword evidence="8" id="KW-1185">Reference proteome</keyword>
<feature type="transmembrane region" description="Helical" evidence="5">
    <location>
        <begin position="268"/>
        <end position="288"/>
    </location>
</feature>
<feature type="transmembrane region" description="Helical" evidence="5">
    <location>
        <begin position="834"/>
        <end position="862"/>
    </location>
</feature>
<dbReference type="AlphaFoldDB" id="A0A9N7YSY7"/>
<feature type="transmembrane region" description="Helical" evidence="5">
    <location>
        <begin position="58"/>
        <end position="80"/>
    </location>
</feature>
<dbReference type="InterPro" id="IPR000276">
    <property type="entry name" value="GPCR_Rhodpsn"/>
</dbReference>
<dbReference type="CDD" id="cd00637">
    <property type="entry name" value="7tm_classA_rhodopsin-like"/>
    <property type="match status" value="3"/>
</dbReference>
<feature type="transmembrane region" description="Helical" evidence="5">
    <location>
        <begin position="940"/>
        <end position="957"/>
    </location>
</feature>
<dbReference type="GO" id="GO:0004930">
    <property type="term" value="F:G protein-coupled receptor activity"/>
    <property type="evidence" value="ECO:0007669"/>
    <property type="project" value="InterPro"/>
</dbReference>
<dbReference type="Gene3D" id="1.20.1070.10">
    <property type="entry name" value="Rhodopsin 7-helix transmembrane proteins"/>
    <property type="match status" value="4"/>
</dbReference>
<keyword evidence="4 5" id="KW-0472">Membrane</keyword>
<evidence type="ECO:0000256" key="4">
    <source>
        <dbReference type="ARBA" id="ARBA00023136"/>
    </source>
</evidence>
<feature type="transmembrane region" description="Helical" evidence="5">
    <location>
        <begin position="805"/>
        <end position="828"/>
    </location>
</feature>
<feature type="transmembrane region" description="Helical" evidence="5">
    <location>
        <begin position="227"/>
        <end position="248"/>
    </location>
</feature>
<evidence type="ECO:0000256" key="2">
    <source>
        <dbReference type="ARBA" id="ARBA00022692"/>
    </source>
</evidence>
<dbReference type="EMBL" id="CADEAL010001828">
    <property type="protein sequence ID" value="CAB1435912.1"/>
    <property type="molecule type" value="Genomic_DNA"/>
</dbReference>
<feature type="transmembrane region" description="Helical" evidence="5">
    <location>
        <begin position="772"/>
        <end position="793"/>
    </location>
</feature>
<dbReference type="Proteomes" id="UP001153269">
    <property type="component" value="Unassembled WGS sequence"/>
</dbReference>
<dbReference type="SUPFAM" id="SSF81321">
    <property type="entry name" value="Family A G protein-coupled receptor-like"/>
    <property type="match status" value="4"/>
</dbReference>
<sequence length="1068" mass="122371">MNSSSTNVTMVIEYRDSFTKAVAKNVIVVVLGISINYINAGLIHTFCKHQIFYTNPRYILFIHLVVNDMIQMTLTVTLFVISYTIYKLSVSICCTFILMTLLTTENTPLNLACMAAECYIAICLPLRHMQICTVRRTLVLIGSIWATSILSILPDLFITFATEPLDFFHSRVFCLRQTVFPRYSMVLSFSAFLPCPDLLSLSYSAIPDMNLSSVNGSFVVNAVERDTFTTAVTKNVIVTVLCISINYINSTLVHTFRKHQIFNSSPRYILFIHLVINDMMQLALSTLLHIISYALYKINVPFCLILLIITITTTLNTPLNLAGMAVECYIAICIPLRHGQICTVRNTYILIGLIWAVSALSILPDLFILLITEPLQFFHSRAFCVRDTVFRSTYSLKKRDASHIVCLVFVWLLLFYTYLRILFTAQGATVDFKKARNTILLHGFQLLLCMIVYVRPMFEQCLLYLLPQNYSTIRFSSYVIAQILPRFVSPIVYGLRDQLFRRYVRRYLVCKQLNKFTYIRDTFTGAVVKNLIVVLLWLILSYINSTLVSTFFRHRTFYEDPRYILFIHMVINDSIQLNVTVTFFVFSYIFYKINVSFCCLLILVAVFTTRNTPVNLASMAIKHYIAICKHLRHSQICTVRKTYMVIGVIWFLCAAPDITDLFVILATESLSFFHRSVKCLRQNLFKDLILVHKRQAFDIIYFSSQFITSTKQSNDKKYHLKLDRDKESESVMLNFTSSIPLGPLLSNSSFSLTGGAVAVPKDSFSNALTKNIVAMLVWLTLSVINSSMVHTFLRHSLFYENPRYIMFICMVINDALQLTLVTALYVASYIFRKIHASVCCLLIMTAVLTTRFTPLILAGMAVERYISICFPLHYSHMCTVPRTLLLICVIFILTATPPVTDFLITLVKEPPSFFHTTVFCDHSLLFRDRSIYYKNCVFDGTYLSCVALTLLFTYCKIMLTARAASTGLASVTRARNTVLLHGVQLLLCMLAFVVPSLQAALISLFPRLSLEIRYIFFLLVYIIPRFLSPIIYGFRDELFRKYWTRALACRGSIIRVRPVVQKVNLKVK</sequence>
<evidence type="ECO:0000256" key="1">
    <source>
        <dbReference type="ARBA" id="ARBA00004370"/>
    </source>
</evidence>
<proteinExistence type="predicted"/>
<dbReference type="InterPro" id="IPR052921">
    <property type="entry name" value="GPCR1_Superfamily_Member"/>
</dbReference>
<feature type="transmembrane region" description="Helical" evidence="5">
    <location>
        <begin position="21"/>
        <end position="38"/>
    </location>
</feature>
<feature type="transmembrane region" description="Helical" evidence="5">
    <location>
        <begin position="593"/>
        <end position="609"/>
    </location>
</feature>
<feature type="domain" description="G-protein coupled receptors family 1 profile" evidence="6">
    <location>
        <begin position="38"/>
        <end position="206"/>
    </location>
</feature>
<keyword evidence="3 5" id="KW-1133">Transmembrane helix</keyword>
<dbReference type="GO" id="GO:0005549">
    <property type="term" value="F:odorant binding"/>
    <property type="evidence" value="ECO:0007669"/>
    <property type="project" value="TreeGrafter"/>
</dbReference>
<feature type="transmembrane region" description="Helical" evidence="5">
    <location>
        <begin position="138"/>
        <end position="162"/>
    </location>
</feature>
<dbReference type="Pfam" id="PF00001">
    <property type="entry name" value="7tm_1"/>
    <property type="match status" value="4"/>
</dbReference>
<feature type="transmembrane region" description="Helical" evidence="5">
    <location>
        <begin position="643"/>
        <end position="666"/>
    </location>
</feature>